<protein>
    <submittedName>
        <fullName evidence="1">Uncharacterized protein</fullName>
    </submittedName>
</protein>
<sequence length="66" mass="7045">MFKKRKGRRKKTGKDVLIDVNADPTSQSAAATASNAGNNFLAAGGDIEFKQTASESGRGRQKVFQS</sequence>
<dbReference type="RefSeq" id="WP_094263277.1">
    <property type="nucleotide sequence ID" value="NZ_NOWF01000002.1"/>
</dbReference>
<gene>
    <name evidence="1" type="ORF">CHM34_03885</name>
</gene>
<reference evidence="1 2" key="1">
    <citation type="submission" date="2017-07" db="EMBL/GenBank/DDBJ databases">
        <title>The genome sequence of Paludifilum halophilum highlights mechanisms for microbial adaptation to high salt environemnts.</title>
        <authorList>
            <person name="Belbahri L."/>
        </authorList>
    </citation>
    <scope>NUCLEOTIDE SEQUENCE [LARGE SCALE GENOMIC DNA]</scope>
    <source>
        <strain evidence="1 2">DSM 102817</strain>
    </source>
</reference>
<dbReference type="Proteomes" id="UP000215459">
    <property type="component" value="Unassembled WGS sequence"/>
</dbReference>
<comment type="caution">
    <text evidence="1">The sequence shown here is derived from an EMBL/GenBank/DDBJ whole genome shotgun (WGS) entry which is preliminary data.</text>
</comment>
<name>A0A235BAC2_9BACL</name>
<keyword evidence="2" id="KW-1185">Reference proteome</keyword>
<evidence type="ECO:0000313" key="1">
    <source>
        <dbReference type="EMBL" id="OYD08929.1"/>
    </source>
</evidence>
<dbReference type="AlphaFoldDB" id="A0A235BAC2"/>
<proteinExistence type="predicted"/>
<dbReference type="EMBL" id="NOWF01000002">
    <property type="protein sequence ID" value="OYD08929.1"/>
    <property type="molecule type" value="Genomic_DNA"/>
</dbReference>
<accession>A0A235BAC2</accession>
<evidence type="ECO:0000313" key="2">
    <source>
        <dbReference type="Proteomes" id="UP000215459"/>
    </source>
</evidence>
<organism evidence="1 2">
    <name type="scientific">Paludifilum halophilum</name>
    <dbReference type="NCBI Taxonomy" id="1642702"/>
    <lineage>
        <taxon>Bacteria</taxon>
        <taxon>Bacillati</taxon>
        <taxon>Bacillota</taxon>
        <taxon>Bacilli</taxon>
        <taxon>Bacillales</taxon>
        <taxon>Thermoactinomycetaceae</taxon>
        <taxon>Paludifilum</taxon>
    </lineage>
</organism>